<dbReference type="Gene3D" id="1.50.10.150">
    <property type="entry name" value="Voltage-dependent anion channel"/>
    <property type="match status" value="1"/>
</dbReference>
<feature type="transmembrane region" description="Helical" evidence="5">
    <location>
        <begin position="114"/>
        <end position="137"/>
    </location>
</feature>
<dbReference type="KEGG" id="ccv:CCV52592_1491"/>
<dbReference type="AlphaFoldDB" id="A7GW39"/>
<dbReference type="Proteomes" id="UP000006380">
    <property type="component" value="Chromosome"/>
</dbReference>
<dbReference type="RefSeq" id="WP_011991705.1">
    <property type="nucleotide sequence ID" value="NC_009715.2"/>
</dbReference>
<feature type="transmembrane region" description="Helical" evidence="5">
    <location>
        <begin position="89"/>
        <end position="108"/>
    </location>
</feature>
<dbReference type="GO" id="GO:0046583">
    <property type="term" value="F:monoatomic cation efflux transmembrane transporter activity"/>
    <property type="evidence" value="ECO:0007669"/>
    <property type="project" value="TreeGrafter"/>
</dbReference>
<feature type="transmembrane region" description="Helical" evidence="5">
    <location>
        <begin position="172"/>
        <end position="191"/>
    </location>
</feature>
<proteinExistence type="predicted"/>
<evidence type="ECO:0000313" key="7">
    <source>
        <dbReference type="Proteomes" id="UP000006380"/>
    </source>
</evidence>
<feature type="transmembrane region" description="Helical" evidence="5">
    <location>
        <begin position="58"/>
        <end position="77"/>
    </location>
</feature>
<evidence type="ECO:0000256" key="1">
    <source>
        <dbReference type="ARBA" id="ARBA00004141"/>
    </source>
</evidence>
<evidence type="ECO:0000313" key="6">
    <source>
        <dbReference type="EMBL" id="EAU00616.1"/>
    </source>
</evidence>
<dbReference type="EMBL" id="CP000767">
    <property type="protein sequence ID" value="EAU00616.1"/>
    <property type="molecule type" value="Genomic_DNA"/>
</dbReference>
<name>A7GW39_CAMC5</name>
<dbReference type="InterPro" id="IPR004695">
    <property type="entry name" value="SLAC1/Mae1/Ssu1/TehA"/>
</dbReference>
<keyword evidence="7" id="KW-1185">Reference proteome</keyword>
<sequence>MYEDQNDILKNTNLSKLANFPIVFFAVTMGLSGLALAYERLNLLFDISQILGELLKWLTAALFIVITVFYCLKFIRYPNAVRVEFAHPVRINFFAAFSISLLLLAALFQESKIYGFLLYGGLAVQTFLTLYVVAFWIQKELLLTQSNPAWFIPIVGNLIVPLTAPTTSVFAWYYFSVGAFFWLVLFTIIFYRLIFHERLAQKFIPTLFILIAPPSLAFSGLIKLTGEFSLVAQILLNLTLFFTLLILFMFKNFLKLKFFLSWWAFTFPTAAASIAFFRAFEMTGEKFWLACAIAMFAALVFFVCFVGFYTIKAIFRREICVMEK</sequence>
<keyword evidence="2 5" id="KW-0812">Transmembrane</keyword>
<reference evidence="6" key="1">
    <citation type="submission" date="2016-07" db="EMBL/GenBank/DDBJ databases">
        <title>Comparative genomics of the Campylobacter concisus group.</title>
        <authorList>
            <person name="Miller W.G."/>
            <person name="Yee E."/>
            <person name="Chapman M.H."/>
            <person name="Huynh S."/>
            <person name="Bono J.L."/>
            <person name="On S.L.W."/>
            <person name="StLeger J."/>
            <person name="Foster G."/>
            <person name="Parker C.T."/>
        </authorList>
    </citation>
    <scope>NUCLEOTIDE SEQUENCE</scope>
    <source>
        <strain evidence="6">525.92</strain>
    </source>
</reference>
<comment type="subcellular location">
    <subcellularLocation>
        <location evidence="1">Membrane</location>
        <topology evidence="1">Multi-pass membrane protein</topology>
    </subcellularLocation>
</comment>
<dbReference type="OrthoDB" id="309023at2"/>
<feature type="transmembrane region" description="Helical" evidence="5">
    <location>
        <begin position="149"/>
        <end position="166"/>
    </location>
</feature>
<evidence type="ECO:0000256" key="2">
    <source>
        <dbReference type="ARBA" id="ARBA00022692"/>
    </source>
</evidence>
<feature type="transmembrane region" description="Helical" evidence="5">
    <location>
        <begin position="20"/>
        <end position="38"/>
    </location>
</feature>
<accession>A7GW39</accession>
<organism evidence="6 7">
    <name type="scientific">Campylobacter curvus (strain 525.92)</name>
    <dbReference type="NCBI Taxonomy" id="360105"/>
    <lineage>
        <taxon>Bacteria</taxon>
        <taxon>Pseudomonadati</taxon>
        <taxon>Campylobacterota</taxon>
        <taxon>Epsilonproteobacteria</taxon>
        <taxon>Campylobacterales</taxon>
        <taxon>Campylobacteraceae</taxon>
        <taxon>Campylobacter</taxon>
    </lineage>
</organism>
<dbReference type="InterPro" id="IPR052951">
    <property type="entry name" value="Tellurite_res_ion_channel"/>
</dbReference>
<dbReference type="PANTHER" id="PTHR37955">
    <property type="entry name" value="TELLURITE RESISTANCE PROTEIN TEHA"/>
    <property type="match status" value="1"/>
</dbReference>
<evidence type="ECO:0000256" key="5">
    <source>
        <dbReference type="SAM" id="Phobius"/>
    </source>
</evidence>
<gene>
    <name evidence="6" type="ORF">CCV52592_1491</name>
</gene>
<dbReference type="Pfam" id="PF03595">
    <property type="entry name" value="SLAC1"/>
    <property type="match status" value="1"/>
</dbReference>
<protein>
    <submittedName>
        <fullName evidence="6">Tellurite-resistance/dicarboxylate transporter (TDT) family protein</fullName>
    </submittedName>
</protein>
<keyword evidence="4 5" id="KW-0472">Membrane</keyword>
<dbReference type="PANTHER" id="PTHR37955:SF1">
    <property type="entry name" value="DEP DOMAIN-CONTAINING PROTEIN"/>
    <property type="match status" value="1"/>
</dbReference>
<dbReference type="InterPro" id="IPR038665">
    <property type="entry name" value="Voltage-dep_anion_channel_sf"/>
</dbReference>
<keyword evidence="3 5" id="KW-1133">Transmembrane helix</keyword>
<evidence type="ECO:0000256" key="3">
    <source>
        <dbReference type="ARBA" id="ARBA00022989"/>
    </source>
</evidence>
<feature type="transmembrane region" description="Helical" evidence="5">
    <location>
        <begin position="286"/>
        <end position="309"/>
    </location>
</feature>
<evidence type="ECO:0000256" key="4">
    <source>
        <dbReference type="ARBA" id="ARBA00023136"/>
    </source>
</evidence>
<feature type="transmembrane region" description="Helical" evidence="5">
    <location>
        <begin position="203"/>
        <end position="222"/>
    </location>
</feature>
<dbReference type="CDD" id="cd09323">
    <property type="entry name" value="TDT_SLAC1_like"/>
    <property type="match status" value="1"/>
</dbReference>
<dbReference type="GO" id="GO:0005886">
    <property type="term" value="C:plasma membrane"/>
    <property type="evidence" value="ECO:0007669"/>
    <property type="project" value="TreeGrafter"/>
</dbReference>
<dbReference type="STRING" id="360105.CCV52592_1491"/>
<dbReference type="HOGENOM" id="CLU_044414_0_0_7"/>
<feature type="transmembrane region" description="Helical" evidence="5">
    <location>
        <begin position="228"/>
        <end position="250"/>
    </location>
</feature>
<feature type="transmembrane region" description="Helical" evidence="5">
    <location>
        <begin position="262"/>
        <end position="280"/>
    </location>
</feature>